<organism evidence="1 2">
    <name type="scientific">Hydatigena taeniaeformis</name>
    <name type="common">Feline tapeworm</name>
    <name type="synonym">Taenia taeniaeformis</name>
    <dbReference type="NCBI Taxonomy" id="6205"/>
    <lineage>
        <taxon>Eukaryota</taxon>
        <taxon>Metazoa</taxon>
        <taxon>Spiralia</taxon>
        <taxon>Lophotrochozoa</taxon>
        <taxon>Platyhelminthes</taxon>
        <taxon>Cestoda</taxon>
        <taxon>Eucestoda</taxon>
        <taxon>Cyclophyllidea</taxon>
        <taxon>Taeniidae</taxon>
        <taxon>Hydatigera</taxon>
    </lineage>
</organism>
<dbReference type="AlphaFoldDB" id="A0A3P7F224"/>
<feature type="non-terminal residue" evidence="1">
    <location>
        <position position="236"/>
    </location>
</feature>
<keyword evidence="2" id="KW-1185">Reference proteome</keyword>
<dbReference type="EMBL" id="UYWX01002448">
    <property type="protein sequence ID" value="VDM22649.1"/>
    <property type="molecule type" value="Genomic_DNA"/>
</dbReference>
<protein>
    <submittedName>
        <fullName evidence="1">Uncharacterized protein</fullName>
    </submittedName>
</protein>
<reference evidence="1 2" key="1">
    <citation type="submission" date="2018-11" db="EMBL/GenBank/DDBJ databases">
        <authorList>
            <consortium name="Pathogen Informatics"/>
        </authorList>
    </citation>
    <scope>NUCLEOTIDE SEQUENCE [LARGE SCALE GENOMIC DNA]</scope>
</reference>
<proteinExistence type="predicted"/>
<accession>A0A3P7F224</accession>
<evidence type="ECO:0000313" key="2">
    <source>
        <dbReference type="Proteomes" id="UP000274429"/>
    </source>
</evidence>
<gene>
    <name evidence="1" type="ORF">TTAC_LOCUS3447</name>
</gene>
<dbReference type="Proteomes" id="UP000274429">
    <property type="component" value="Unassembled WGS sequence"/>
</dbReference>
<name>A0A3P7F224_HYDTA</name>
<evidence type="ECO:0000313" key="1">
    <source>
        <dbReference type="EMBL" id="VDM22649.1"/>
    </source>
</evidence>
<sequence length="236" mass="25948">MESFEILDSSHSSNCSCSYLPSDKSGALPTEAQTPLFPESSISSWLSDGRLPPSKCEKSDRVFPTFVAIPSFWLCAARVGNERLLKAPSDDDLATKMATMVLKHEKEKRAEVSDFSGLLPLDAFFLVLLRFLFRNKSDIGVDSVCCKPVNGEPFYKRLDGCAIQAASEAILKSTKQCIGTWIACHTPKDEKKCNAEANLPDAHASESSVLVTQLRKIGATDYGMWLSTKRRNETGS</sequence>